<dbReference type="AlphaFoldDB" id="X1M3W0"/>
<name>X1M3W0_9ZZZZ</name>
<feature type="non-terminal residue" evidence="1">
    <location>
        <position position="1"/>
    </location>
</feature>
<accession>X1M3W0</accession>
<reference evidence="1" key="1">
    <citation type="journal article" date="2014" name="Front. Microbiol.">
        <title>High frequency of phylogenetically diverse reductive dehalogenase-homologous genes in deep subseafloor sedimentary metagenomes.</title>
        <authorList>
            <person name="Kawai M."/>
            <person name="Futagami T."/>
            <person name="Toyoda A."/>
            <person name="Takaki Y."/>
            <person name="Nishi S."/>
            <person name="Hori S."/>
            <person name="Arai W."/>
            <person name="Tsubouchi T."/>
            <person name="Morono Y."/>
            <person name="Uchiyama I."/>
            <person name="Ito T."/>
            <person name="Fujiyama A."/>
            <person name="Inagaki F."/>
            <person name="Takami H."/>
        </authorList>
    </citation>
    <scope>NUCLEOTIDE SEQUENCE</scope>
    <source>
        <strain evidence="1">Expedition CK06-06</strain>
    </source>
</reference>
<sequence>TCVKELKWENFKKNYKKFKDIFSVDFNIFITISKPEHFQSREYNIITTIENVPISTGGQELTDKIKTKIVNSVKNELFFNYFEKTHIENSKKALLHGENPKEYKYVIDTPQYLDREWENIAKECGIQQIDITKISANRPGIELADVVCGCIMDLLRKPEDIELIYQECIRPKMWDMTSQECPNPNFIFFPDFSSEEIKEMNIFR</sequence>
<proteinExistence type="predicted"/>
<comment type="caution">
    <text evidence="1">The sequence shown here is derived from an EMBL/GenBank/DDBJ whole genome shotgun (WGS) entry which is preliminary data.</text>
</comment>
<evidence type="ECO:0000313" key="1">
    <source>
        <dbReference type="EMBL" id="GAI26013.1"/>
    </source>
</evidence>
<protein>
    <submittedName>
        <fullName evidence="1">Uncharacterized protein</fullName>
    </submittedName>
</protein>
<gene>
    <name evidence="1" type="ORF">S06H3_26042</name>
</gene>
<organism evidence="1">
    <name type="scientific">marine sediment metagenome</name>
    <dbReference type="NCBI Taxonomy" id="412755"/>
    <lineage>
        <taxon>unclassified sequences</taxon>
        <taxon>metagenomes</taxon>
        <taxon>ecological metagenomes</taxon>
    </lineage>
</organism>
<dbReference type="EMBL" id="BARV01015028">
    <property type="protein sequence ID" value="GAI26013.1"/>
    <property type="molecule type" value="Genomic_DNA"/>
</dbReference>